<dbReference type="PANTHER" id="PTHR43523:SF2">
    <property type="entry name" value="GLUCOSE-1-PHOSPHATE ADENYLYLTRANSFERASE"/>
    <property type="match status" value="1"/>
</dbReference>
<dbReference type="NCBIfam" id="NF002023">
    <property type="entry name" value="PRK00844.1"/>
    <property type="match status" value="1"/>
</dbReference>
<dbReference type="OrthoDB" id="9801810at2"/>
<dbReference type="UniPathway" id="UPA00164"/>
<dbReference type="AlphaFoldDB" id="A0A5C6CEH9"/>
<dbReference type="InterPro" id="IPR011831">
    <property type="entry name" value="ADP-Glc_PPase"/>
</dbReference>
<evidence type="ECO:0000256" key="8">
    <source>
        <dbReference type="ARBA" id="ARBA00023277"/>
    </source>
</evidence>
<keyword evidence="2 9" id="KW-0321">Glycogen metabolism</keyword>
<dbReference type="EMBL" id="SJPT01000005">
    <property type="protein sequence ID" value="TWU22425.1"/>
    <property type="molecule type" value="Genomic_DNA"/>
</dbReference>
<dbReference type="InterPro" id="IPR011004">
    <property type="entry name" value="Trimer_LpxA-like_sf"/>
</dbReference>
<feature type="site" description="Could play a key role in the communication between the regulatory and the substrate sites" evidence="9">
    <location>
        <position position="97"/>
    </location>
</feature>
<dbReference type="EC" id="2.7.7.27" evidence="9"/>
<evidence type="ECO:0000256" key="5">
    <source>
        <dbReference type="ARBA" id="ARBA00022741"/>
    </source>
</evidence>
<dbReference type="HAMAP" id="MF_00624">
    <property type="entry name" value="GlgC"/>
    <property type="match status" value="1"/>
</dbReference>
<evidence type="ECO:0000259" key="10">
    <source>
        <dbReference type="Pfam" id="PF00483"/>
    </source>
</evidence>
<dbReference type="SUPFAM" id="SSF53448">
    <property type="entry name" value="Nucleotide-diphospho-sugar transferases"/>
    <property type="match status" value="1"/>
</dbReference>
<dbReference type="Gene3D" id="3.90.550.10">
    <property type="entry name" value="Spore Coat Polysaccharide Biosynthesis Protein SpsA, Chain A"/>
    <property type="match status" value="1"/>
</dbReference>
<comment type="subunit">
    <text evidence="9">Homotetramer.</text>
</comment>
<comment type="caution">
    <text evidence="12">The sequence shown here is derived from an EMBL/GenBank/DDBJ whole genome shotgun (WGS) entry which is preliminary data.</text>
</comment>
<dbReference type="NCBIfam" id="NF001947">
    <property type="entry name" value="PRK00725.1"/>
    <property type="match status" value="1"/>
</dbReference>
<reference evidence="12 13" key="1">
    <citation type="submission" date="2019-02" db="EMBL/GenBank/DDBJ databases">
        <title>Deep-cultivation of Planctomycetes and their phenomic and genomic characterization uncovers novel biology.</title>
        <authorList>
            <person name="Wiegand S."/>
            <person name="Jogler M."/>
            <person name="Boedeker C."/>
            <person name="Pinto D."/>
            <person name="Vollmers J."/>
            <person name="Rivas-Marin E."/>
            <person name="Kohn T."/>
            <person name="Peeters S.H."/>
            <person name="Heuer A."/>
            <person name="Rast P."/>
            <person name="Oberbeckmann S."/>
            <person name="Bunk B."/>
            <person name="Jeske O."/>
            <person name="Meyerdierks A."/>
            <person name="Storesund J.E."/>
            <person name="Kallscheuer N."/>
            <person name="Luecker S."/>
            <person name="Lage O.M."/>
            <person name="Pohl T."/>
            <person name="Merkel B.J."/>
            <person name="Hornburger P."/>
            <person name="Mueller R.-W."/>
            <person name="Bruemmer F."/>
            <person name="Labrenz M."/>
            <person name="Spormann A.M."/>
            <person name="Op Den Camp H."/>
            <person name="Overmann J."/>
            <person name="Amann R."/>
            <person name="Jetten M.S.M."/>
            <person name="Mascher T."/>
            <person name="Medema M.H."/>
            <person name="Devos D.P."/>
            <person name="Kaster A.-K."/>
            <person name="Ovreas L."/>
            <person name="Rohde M."/>
            <person name="Galperin M.Y."/>
            <person name="Jogler C."/>
        </authorList>
    </citation>
    <scope>NUCLEOTIDE SEQUENCE [LARGE SCALE GENOMIC DNA]</scope>
    <source>
        <strain evidence="12 13">Pla52o</strain>
    </source>
</reference>
<dbReference type="NCBIfam" id="TIGR02091">
    <property type="entry name" value="glgC"/>
    <property type="match status" value="1"/>
</dbReference>
<dbReference type="Gene3D" id="2.160.10.10">
    <property type="entry name" value="Hexapeptide repeat proteins"/>
    <property type="match status" value="1"/>
</dbReference>
<comment type="pathway">
    <text evidence="9">Glycan biosynthesis; glycogen biosynthesis.</text>
</comment>
<sequence>MRDTLTVILAGGRGSRLEPLTRDRAKPAVPFGGLYRIIDFVLSNALNSGMRRMLLLTQYKAQSLDRHINLAWRNYFCRELGEFIDVVPPQQRIDNNWYQGTADAVYQNIYAIESEQPKDVVILAGDHIYKMNYKPMVEFHRKMGADITIGALRVSRDEAKQFGVMQVDLDNRLTGFQEKPSDPISTPDDPDVCLASMGIYVFNARFLFEQLCDDATRTDSDHDFGKNIIPAAIQDHAVYAFPFLDENRKRDAYWRDVGTIDAYYEANMDLVGVDPLLNLYDQHWPIRSFQPMLPPPKFVFGSEGNSSRRGEALDSLVCQGAILSGGSVARSIVGPNVRINSYAHVEDSILFEGVEVGRRCRLRRVIVDKGVRIPPETEIGYDPAADAARGFTVTDSGLVVIARGEQLESSQTPDIAHS</sequence>
<keyword evidence="13" id="KW-1185">Reference proteome</keyword>
<evidence type="ECO:0000259" key="11">
    <source>
        <dbReference type="Pfam" id="PF24894"/>
    </source>
</evidence>
<dbReference type="SUPFAM" id="SSF51161">
    <property type="entry name" value="Trimeric LpxA-like enzymes"/>
    <property type="match status" value="1"/>
</dbReference>
<protein>
    <recommendedName>
        <fullName evidence="9">Glucose-1-phosphate adenylyltransferase</fullName>
        <ecNumber evidence="9">2.7.7.27</ecNumber>
    </recommendedName>
    <alternativeName>
        <fullName evidence="9">ADP-glucose pyrophosphorylase</fullName>
        <shortName evidence="9">ADPGlc PPase</shortName>
    </alternativeName>
    <alternativeName>
        <fullName evidence="9">ADP-glucose synthase</fullName>
    </alternativeName>
</protein>
<feature type="binding site" evidence="9">
    <location>
        <position position="163"/>
    </location>
    <ligand>
        <name>alpha-D-glucose 1-phosphate</name>
        <dbReference type="ChEBI" id="CHEBI:58601"/>
    </ligand>
</feature>
<keyword evidence="3 9" id="KW-0808">Transferase</keyword>
<comment type="function">
    <text evidence="9">Involved in the biosynthesis of ADP-glucose, a building block required for the elongation reactions to produce glycogen. Catalyzes the reaction between ATP and alpha-D-glucose 1-phosphate (G1P) to produce pyrophosphate and ADP-Glc.</text>
</comment>
<dbReference type="GO" id="GO:0005978">
    <property type="term" value="P:glycogen biosynthetic process"/>
    <property type="evidence" value="ECO:0007669"/>
    <property type="project" value="UniProtKB-UniRule"/>
</dbReference>
<dbReference type="PANTHER" id="PTHR43523">
    <property type="entry name" value="GLUCOSE-1-PHOSPHATE ADENYLYLTRANSFERASE-RELATED"/>
    <property type="match status" value="1"/>
</dbReference>
<keyword evidence="4 9" id="KW-0548">Nucleotidyltransferase</keyword>
<dbReference type="InterPro" id="IPR023049">
    <property type="entry name" value="GlgC_bac"/>
</dbReference>
<name>A0A5C6CEH9_9BACT</name>
<comment type="similarity">
    <text evidence="1 9">Belongs to the bacterial/plant glucose-1-phosphate adenylyltransferase family.</text>
</comment>
<proteinExistence type="inferred from homology"/>
<dbReference type="RefSeq" id="WP_146595591.1">
    <property type="nucleotide sequence ID" value="NZ_SJPT01000005.1"/>
</dbReference>
<dbReference type="GO" id="GO:0008878">
    <property type="term" value="F:glucose-1-phosphate adenylyltransferase activity"/>
    <property type="evidence" value="ECO:0007669"/>
    <property type="project" value="UniProtKB-UniRule"/>
</dbReference>
<keyword evidence="8 9" id="KW-0119">Carbohydrate metabolism</keyword>
<dbReference type="PROSITE" id="PS00808">
    <property type="entry name" value="ADP_GLC_PYROPHOSPH_1"/>
    <property type="match status" value="1"/>
</dbReference>
<evidence type="ECO:0000256" key="2">
    <source>
        <dbReference type="ARBA" id="ARBA00022600"/>
    </source>
</evidence>
<dbReference type="GO" id="GO:0005524">
    <property type="term" value="F:ATP binding"/>
    <property type="evidence" value="ECO:0007669"/>
    <property type="project" value="UniProtKB-KW"/>
</dbReference>
<evidence type="ECO:0000256" key="9">
    <source>
        <dbReference type="HAMAP-Rule" id="MF_00624"/>
    </source>
</evidence>
<feature type="domain" description="Glucose-1-phosphate adenylyltransferase/Bifunctional protein GlmU-like C-terminal hexapeptide" evidence="11">
    <location>
        <begin position="294"/>
        <end position="401"/>
    </location>
</feature>
<feature type="binding site" evidence="9">
    <location>
        <begin position="178"/>
        <end position="179"/>
    </location>
    <ligand>
        <name>alpha-D-glucose 1-phosphate</name>
        <dbReference type="ChEBI" id="CHEBI:58601"/>
    </ligand>
</feature>
<evidence type="ECO:0000313" key="13">
    <source>
        <dbReference type="Proteomes" id="UP000316304"/>
    </source>
</evidence>
<gene>
    <name evidence="12" type="primary">glgC_2</name>
    <name evidence="9" type="synonym">glgC</name>
    <name evidence="12" type="ORF">Pla52o_34810</name>
</gene>
<dbReference type="PROSITE" id="PS00810">
    <property type="entry name" value="ADP_GLC_PYROPHOSPH_3"/>
    <property type="match status" value="1"/>
</dbReference>
<evidence type="ECO:0000256" key="6">
    <source>
        <dbReference type="ARBA" id="ARBA00022840"/>
    </source>
</evidence>
<keyword evidence="5 9" id="KW-0547">Nucleotide-binding</keyword>
<feature type="domain" description="Nucleotidyl transferase" evidence="10">
    <location>
        <begin position="6"/>
        <end position="270"/>
    </location>
</feature>
<dbReference type="PROSITE" id="PS00809">
    <property type="entry name" value="ADP_GLC_PYROPHOSPH_2"/>
    <property type="match status" value="1"/>
</dbReference>
<accession>A0A5C6CEH9</accession>
<comment type="catalytic activity">
    <reaction evidence="9">
        <text>alpha-D-glucose 1-phosphate + ATP + H(+) = ADP-alpha-D-glucose + diphosphate</text>
        <dbReference type="Rhea" id="RHEA:12120"/>
        <dbReference type="ChEBI" id="CHEBI:15378"/>
        <dbReference type="ChEBI" id="CHEBI:30616"/>
        <dbReference type="ChEBI" id="CHEBI:33019"/>
        <dbReference type="ChEBI" id="CHEBI:57498"/>
        <dbReference type="ChEBI" id="CHEBI:58601"/>
        <dbReference type="EC" id="2.7.7.27"/>
    </reaction>
</comment>
<dbReference type="CDD" id="cd04651">
    <property type="entry name" value="LbH_G1P_AT_C"/>
    <property type="match status" value="1"/>
</dbReference>
<dbReference type="CDD" id="cd02508">
    <property type="entry name" value="ADP_Glucose_PP"/>
    <property type="match status" value="1"/>
</dbReference>
<feature type="binding site" evidence="9">
    <location>
        <position position="196"/>
    </location>
    <ligand>
        <name>alpha-D-glucose 1-phosphate</name>
        <dbReference type="ChEBI" id="CHEBI:58601"/>
    </ligand>
</feature>
<evidence type="ECO:0000313" key="12">
    <source>
        <dbReference type="EMBL" id="TWU22425.1"/>
    </source>
</evidence>
<dbReference type="Proteomes" id="UP000316304">
    <property type="component" value="Unassembled WGS sequence"/>
</dbReference>
<keyword evidence="6 9" id="KW-0067">ATP-binding</keyword>
<dbReference type="InterPro" id="IPR005835">
    <property type="entry name" value="NTP_transferase_dom"/>
</dbReference>
<dbReference type="InterPro" id="IPR005836">
    <property type="entry name" value="ADP_Glu_pyroP_CS"/>
</dbReference>
<evidence type="ECO:0000256" key="4">
    <source>
        <dbReference type="ARBA" id="ARBA00022695"/>
    </source>
</evidence>
<dbReference type="InterPro" id="IPR029044">
    <property type="entry name" value="Nucleotide-diphossugar_trans"/>
</dbReference>
<feature type="site" description="Could play a key role in the communication between the regulatory and the substrate sites" evidence="9">
    <location>
        <position position="58"/>
    </location>
</feature>
<evidence type="ECO:0000256" key="7">
    <source>
        <dbReference type="ARBA" id="ARBA00023056"/>
    </source>
</evidence>
<dbReference type="Pfam" id="PF24894">
    <property type="entry name" value="Hexapep_GlmU"/>
    <property type="match status" value="1"/>
</dbReference>
<dbReference type="InterPro" id="IPR056818">
    <property type="entry name" value="GlmU/GlgC-like_hexapep"/>
</dbReference>
<evidence type="ECO:0000256" key="1">
    <source>
        <dbReference type="ARBA" id="ARBA00010443"/>
    </source>
</evidence>
<feature type="binding site" evidence="9">
    <location>
        <position position="98"/>
    </location>
    <ligand>
        <name>alpha-D-glucose 1-phosphate</name>
        <dbReference type="ChEBI" id="CHEBI:58601"/>
    </ligand>
</feature>
<dbReference type="Pfam" id="PF00483">
    <property type="entry name" value="NTP_transferase"/>
    <property type="match status" value="1"/>
</dbReference>
<keyword evidence="7 9" id="KW-0320">Glycogen biosynthesis</keyword>
<organism evidence="12 13">
    <name type="scientific">Novipirellula galeiformis</name>
    <dbReference type="NCBI Taxonomy" id="2528004"/>
    <lineage>
        <taxon>Bacteria</taxon>
        <taxon>Pseudomonadati</taxon>
        <taxon>Planctomycetota</taxon>
        <taxon>Planctomycetia</taxon>
        <taxon>Pirellulales</taxon>
        <taxon>Pirellulaceae</taxon>
        <taxon>Novipirellula</taxon>
    </lineage>
</organism>
<evidence type="ECO:0000256" key="3">
    <source>
        <dbReference type="ARBA" id="ARBA00022679"/>
    </source>
</evidence>